<dbReference type="GO" id="GO:0006508">
    <property type="term" value="P:proteolysis"/>
    <property type="evidence" value="ECO:0007669"/>
    <property type="project" value="UniProtKB-KW"/>
</dbReference>
<evidence type="ECO:0000256" key="15">
    <source>
        <dbReference type="SAM" id="MobiDB-lite"/>
    </source>
</evidence>
<keyword evidence="7" id="KW-0064">Aspartyl protease</keyword>
<gene>
    <name evidence="18" type="ORF">CIPAW_02G185500</name>
</gene>
<dbReference type="PROSITE" id="PS51767">
    <property type="entry name" value="PEPTIDASE_A1"/>
    <property type="match status" value="1"/>
</dbReference>
<dbReference type="EMBL" id="CM031810">
    <property type="protein sequence ID" value="KAG6665809.1"/>
    <property type="molecule type" value="Genomic_DNA"/>
</dbReference>
<dbReference type="InterPro" id="IPR032799">
    <property type="entry name" value="TAXi_C"/>
</dbReference>
<dbReference type="SMART" id="SM00184">
    <property type="entry name" value="RING"/>
    <property type="match status" value="1"/>
</dbReference>
<feature type="region of interest" description="Disordered" evidence="15">
    <location>
        <begin position="235"/>
        <end position="255"/>
    </location>
</feature>
<feature type="active site" evidence="13">
    <location>
        <position position="644"/>
    </location>
</feature>
<dbReference type="InterPro" id="IPR001461">
    <property type="entry name" value="Aspartic_peptidase_A1"/>
</dbReference>
<name>A0A8T1RGN6_CARIL</name>
<comment type="similarity">
    <text evidence="2">Belongs to the peptidase A1 family.</text>
</comment>
<dbReference type="Pfam" id="PF13639">
    <property type="entry name" value="zf-RING_2"/>
    <property type="match status" value="1"/>
</dbReference>
<reference evidence="18" key="1">
    <citation type="submission" date="2020-12" db="EMBL/GenBank/DDBJ databases">
        <title>WGS assembly of Carya illinoinensis cv. Pawnee.</title>
        <authorList>
            <person name="Platts A."/>
            <person name="Shu S."/>
            <person name="Wright S."/>
            <person name="Barry K."/>
            <person name="Edger P."/>
            <person name="Pires J.C."/>
            <person name="Schmutz J."/>
        </authorList>
    </citation>
    <scope>NUCLEOTIDE SEQUENCE</scope>
    <source>
        <tissue evidence="18">Leaf</tissue>
    </source>
</reference>
<dbReference type="EC" id="2.3.2.27" evidence="3"/>
<feature type="domain" description="Peptidase A1" evidence="17">
    <location>
        <begin position="417"/>
        <end position="775"/>
    </location>
</feature>
<evidence type="ECO:0000256" key="12">
    <source>
        <dbReference type="ARBA" id="ARBA00023180"/>
    </source>
</evidence>
<feature type="active site" evidence="13">
    <location>
        <position position="435"/>
    </location>
</feature>
<dbReference type="FunFam" id="3.30.40.10:FF:000022">
    <property type="entry name" value="E3 ubiquitin-protein ligase RING1-like"/>
    <property type="match status" value="1"/>
</dbReference>
<dbReference type="CDD" id="cd16667">
    <property type="entry name" value="RING-H2_RNF126-like"/>
    <property type="match status" value="1"/>
</dbReference>
<keyword evidence="9" id="KW-0833">Ubl conjugation pathway</keyword>
<dbReference type="GO" id="GO:0061630">
    <property type="term" value="F:ubiquitin protein ligase activity"/>
    <property type="evidence" value="ECO:0007669"/>
    <property type="project" value="UniProtKB-EC"/>
</dbReference>
<evidence type="ECO:0000256" key="10">
    <source>
        <dbReference type="ARBA" id="ARBA00022801"/>
    </source>
</evidence>
<feature type="domain" description="RING-type" evidence="16">
    <location>
        <begin position="190"/>
        <end position="231"/>
    </location>
</feature>
<dbReference type="GO" id="GO:0008270">
    <property type="term" value="F:zinc ion binding"/>
    <property type="evidence" value="ECO:0007669"/>
    <property type="project" value="UniProtKB-KW"/>
</dbReference>
<evidence type="ECO:0000313" key="18">
    <source>
        <dbReference type="EMBL" id="KAG6665809.1"/>
    </source>
</evidence>
<dbReference type="Pfam" id="PF14543">
    <property type="entry name" value="TAXi_N"/>
    <property type="match status" value="1"/>
</dbReference>
<dbReference type="FunFam" id="2.40.70.10:FF:000046">
    <property type="entry name" value="Aspartic proteinase PCS1"/>
    <property type="match status" value="1"/>
</dbReference>
<dbReference type="GO" id="GO:0004190">
    <property type="term" value="F:aspartic-type endopeptidase activity"/>
    <property type="evidence" value="ECO:0007669"/>
    <property type="project" value="UniProtKB-KW"/>
</dbReference>
<keyword evidence="11" id="KW-0862">Zinc</keyword>
<proteinExistence type="inferred from homology"/>
<keyword evidence="8 14" id="KW-0863">Zinc-finger</keyword>
<dbReference type="InterPro" id="IPR039525">
    <property type="entry name" value="RNF126-like_zinc-ribbon"/>
</dbReference>
<evidence type="ECO:0000256" key="14">
    <source>
        <dbReference type="PROSITE-ProRule" id="PRU00175"/>
    </source>
</evidence>
<evidence type="ECO:0000256" key="3">
    <source>
        <dbReference type="ARBA" id="ARBA00012483"/>
    </source>
</evidence>
<keyword evidence="12" id="KW-0325">Glycoprotein</keyword>
<dbReference type="CDD" id="cd05476">
    <property type="entry name" value="pepsin_A_like_plant"/>
    <property type="match status" value="1"/>
</dbReference>
<feature type="region of interest" description="Disordered" evidence="15">
    <location>
        <begin position="343"/>
        <end position="369"/>
    </location>
</feature>
<dbReference type="InterPro" id="IPR010543">
    <property type="entry name" value="DUF1117"/>
</dbReference>
<keyword evidence="10" id="KW-0378">Hydrolase</keyword>
<sequence length="790" mass="86253">MPMPATVSYWCYRCTRFVRVSNQLSSLVCSDCHSGFVEAIDSTQRTAHVDTRRRRLPAAAMLMIDHRSGNPNENLGHTLPRIRETGEEVSPFNPVIVLRGPSEGIRVGGGESRGFGLYYDDRGGSGLRPLPPSMSEFLFGSGFDRLLDQLSRIGLNGSARLEHSPASKSAIESMPTIEIGDIHLSVEPHCAVCKEQFELGSEAREMPCKHIYHSDCILPWLLIRNSCPVCRQQLPPDTENTVAESDRSENRQTLASNSDENFGLTIWRLPGGGFAVGRFSGGRPRGGERELPEVHTQGYGGLNNGGAPGRRISWTAGASRGRESGGFGRMIRNLIACFRGIDSSGSGSRSSSNSVTRAARRSRSASSRYNSMMAVRRRRTWSMDVNVVLPLKVQTLLSPGSARKPPDKLPFHHNVTLTVSLTVGSPPQRVTMVLDTGSELSWLHCKKNPNLHSIFNPLLSSSYSPIPCSSLACKTRTKTLLQPVSCDPNKLCHATVSYADASSNEGNLASETFYIGNSSRPGTIFGCMDSGFSSNSEEDSKTTGLMGLNRGSLSFISQMGLPKFSYCISGSDSSGVLLFGEASFTWLRHLNYTPLVQISDPLPYFDRVAYTVQLEGIKVSAKILALPKSVFVPDHTGAGQTMVDSGTQFTFLLGPVYTALKNEFIEQTKGILSPLDDPNFVFQGAMDLCFGVPSSGRSLPQLPAVTLMFRGAEMVVSGERLMYRVPEMVRGGKSVYCFTFGNSDLLGMEAFLIGHHHQQNLWMEFDLVNSRVGLAEVRCALASQRLGLDL</sequence>
<evidence type="ECO:0000256" key="6">
    <source>
        <dbReference type="ARBA" id="ARBA00022723"/>
    </source>
</evidence>
<keyword evidence="5" id="KW-0808">Transferase</keyword>
<evidence type="ECO:0000259" key="17">
    <source>
        <dbReference type="PROSITE" id="PS51767"/>
    </source>
</evidence>
<dbReference type="InterPro" id="IPR033121">
    <property type="entry name" value="PEPTIDASE_A1"/>
</dbReference>
<evidence type="ECO:0000256" key="4">
    <source>
        <dbReference type="ARBA" id="ARBA00022670"/>
    </source>
</evidence>
<dbReference type="Pfam" id="PF14541">
    <property type="entry name" value="TAXi_C"/>
    <property type="match status" value="1"/>
</dbReference>
<evidence type="ECO:0000256" key="2">
    <source>
        <dbReference type="ARBA" id="ARBA00007447"/>
    </source>
</evidence>
<dbReference type="PANTHER" id="PTHR47965:SF49">
    <property type="entry name" value="EUKARYOTIC ASPARTYL PROTEASE FAMILY PROTEIN"/>
    <property type="match status" value="1"/>
</dbReference>
<protein>
    <recommendedName>
        <fullName evidence="3">RING-type E3 ubiquitin transferase</fullName>
        <ecNumber evidence="3">2.3.2.27</ecNumber>
    </recommendedName>
</protein>
<dbReference type="InterPro" id="IPR032861">
    <property type="entry name" value="TAXi_N"/>
</dbReference>
<comment type="catalytic activity">
    <reaction evidence="1">
        <text>S-ubiquitinyl-[E2 ubiquitin-conjugating enzyme]-L-cysteine + [acceptor protein]-L-lysine = [E2 ubiquitin-conjugating enzyme]-L-cysteine + N(6)-ubiquitinyl-[acceptor protein]-L-lysine.</text>
        <dbReference type="EC" id="2.3.2.27"/>
    </reaction>
</comment>
<dbReference type="PANTHER" id="PTHR47965">
    <property type="entry name" value="ASPARTYL PROTEASE-RELATED"/>
    <property type="match status" value="1"/>
</dbReference>
<evidence type="ECO:0000256" key="5">
    <source>
        <dbReference type="ARBA" id="ARBA00022679"/>
    </source>
</evidence>
<feature type="region of interest" description="Disordered" evidence="15">
    <location>
        <begin position="281"/>
        <end position="325"/>
    </location>
</feature>
<dbReference type="AlphaFoldDB" id="A0A8T1RGN6"/>
<dbReference type="InterPro" id="IPR034161">
    <property type="entry name" value="Pepsin-like_plant"/>
</dbReference>
<dbReference type="InterPro" id="IPR001841">
    <property type="entry name" value="Znf_RING"/>
</dbReference>
<evidence type="ECO:0000256" key="7">
    <source>
        <dbReference type="ARBA" id="ARBA00022750"/>
    </source>
</evidence>
<dbReference type="FunFam" id="2.40.70.10:FF:000073">
    <property type="entry name" value="Aspartic proteinase PCS1"/>
    <property type="match status" value="1"/>
</dbReference>
<evidence type="ECO:0000256" key="11">
    <source>
        <dbReference type="ARBA" id="ARBA00022833"/>
    </source>
</evidence>
<keyword evidence="4" id="KW-0645">Protease</keyword>
<dbReference type="PROSITE" id="PS50089">
    <property type="entry name" value="ZF_RING_2"/>
    <property type="match status" value="1"/>
</dbReference>
<accession>A0A8T1RGN6</accession>
<evidence type="ECO:0000256" key="9">
    <source>
        <dbReference type="ARBA" id="ARBA00022786"/>
    </source>
</evidence>
<dbReference type="PROSITE" id="PS00141">
    <property type="entry name" value="ASP_PROTEASE"/>
    <property type="match status" value="1"/>
</dbReference>
<evidence type="ECO:0000256" key="13">
    <source>
        <dbReference type="PIRSR" id="PIRSR601461-1"/>
    </source>
</evidence>
<keyword evidence="6" id="KW-0479">Metal-binding</keyword>
<dbReference type="Proteomes" id="UP000811609">
    <property type="component" value="Chromosome 2"/>
</dbReference>
<organism evidence="18 19">
    <name type="scientific">Carya illinoinensis</name>
    <name type="common">Pecan</name>
    <dbReference type="NCBI Taxonomy" id="32201"/>
    <lineage>
        <taxon>Eukaryota</taxon>
        <taxon>Viridiplantae</taxon>
        <taxon>Streptophyta</taxon>
        <taxon>Embryophyta</taxon>
        <taxon>Tracheophyta</taxon>
        <taxon>Spermatophyta</taxon>
        <taxon>Magnoliopsida</taxon>
        <taxon>eudicotyledons</taxon>
        <taxon>Gunneridae</taxon>
        <taxon>Pentapetalae</taxon>
        <taxon>rosids</taxon>
        <taxon>fabids</taxon>
        <taxon>Fagales</taxon>
        <taxon>Juglandaceae</taxon>
        <taxon>Carya</taxon>
    </lineage>
</organism>
<evidence type="ECO:0000256" key="1">
    <source>
        <dbReference type="ARBA" id="ARBA00000900"/>
    </source>
</evidence>
<evidence type="ECO:0000259" key="16">
    <source>
        <dbReference type="PROSITE" id="PS50089"/>
    </source>
</evidence>
<evidence type="ECO:0000256" key="8">
    <source>
        <dbReference type="ARBA" id="ARBA00022771"/>
    </source>
</evidence>
<dbReference type="Pfam" id="PF14369">
    <property type="entry name" value="Zn_ribbon_19"/>
    <property type="match status" value="1"/>
</dbReference>
<feature type="compositionally biased region" description="Gly residues" evidence="15">
    <location>
        <begin position="298"/>
        <end position="308"/>
    </location>
</feature>
<feature type="compositionally biased region" description="Low complexity" evidence="15">
    <location>
        <begin position="343"/>
        <end position="357"/>
    </location>
</feature>
<dbReference type="InterPro" id="IPR001969">
    <property type="entry name" value="Aspartic_peptidase_AS"/>
</dbReference>
<evidence type="ECO:0000313" key="19">
    <source>
        <dbReference type="Proteomes" id="UP000811609"/>
    </source>
</evidence>
<keyword evidence="19" id="KW-1185">Reference proteome</keyword>
<comment type="caution">
    <text evidence="18">The sequence shown here is derived from an EMBL/GenBank/DDBJ whole genome shotgun (WGS) entry which is preliminary data.</text>
</comment>
<dbReference type="Pfam" id="PF06547">
    <property type="entry name" value="DUF1117"/>
    <property type="match status" value="1"/>
</dbReference>